<dbReference type="UniPathway" id="UPA00118"/>
<evidence type="ECO:0000256" key="13">
    <source>
        <dbReference type="ARBA" id="ARBA00031778"/>
    </source>
</evidence>
<evidence type="ECO:0000256" key="14">
    <source>
        <dbReference type="ARBA" id="ARBA00032283"/>
    </source>
</evidence>
<evidence type="ECO:0000256" key="3">
    <source>
        <dbReference type="ARBA" id="ARBA00005022"/>
    </source>
</evidence>
<evidence type="ECO:0000256" key="7">
    <source>
        <dbReference type="ARBA" id="ARBA00022723"/>
    </source>
</evidence>
<dbReference type="Pfam" id="PF06155">
    <property type="entry name" value="GBBH-like_N"/>
    <property type="match status" value="1"/>
</dbReference>
<reference evidence="19" key="1">
    <citation type="submission" date="2020-11" db="EMBL/GenBank/DDBJ databases">
        <authorList>
            <person name="Tran Van P."/>
        </authorList>
    </citation>
    <scope>NUCLEOTIDE SEQUENCE</scope>
</reference>
<dbReference type="EMBL" id="LR900033">
    <property type="protein sequence ID" value="CAD7243871.1"/>
    <property type="molecule type" value="Genomic_DNA"/>
</dbReference>
<dbReference type="NCBIfam" id="TIGR02410">
    <property type="entry name" value="carnitine_TMLD"/>
    <property type="match status" value="1"/>
</dbReference>
<evidence type="ECO:0000256" key="12">
    <source>
        <dbReference type="ARBA" id="ARBA00030363"/>
    </source>
</evidence>
<keyword evidence="20" id="KW-1185">Reference proteome</keyword>
<evidence type="ECO:0000313" key="20">
    <source>
        <dbReference type="Proteomes" id="UP000677054"/>
    </source>
</evidence>
<dbReference type="SUPFAM" id="SSF51197">
    <property type="entry name" value="Clavaminate synthase-like"/>
    <property type="match status" value="1"/>
</dbReference>
<dbReference type="InterPro" id="IPR038492">
    <property type="entry name" value="GBBH-like_N_sf"/>
</dbReference>
<dbReference type="InterPro" id="IPR010376">
    <property type="entry name" value="GBBH-like_N"/>
</dbReference>
<evidence type="ECO:0000256" key="16">
    <source>
        <dbReference type="ARBA" id="ARBA00049334"/>
    </source>
</evidence>
<evidence type="ECO:0000256" key="8">
    <source>
        <dbReference type="ARBA" id="ARBA00022873"/>
    </source>
</evidence>
<keyword evidence="8" id="KW-0124">Carnitine biosynthesis</keyword>
<dbReference type="EC" id="1.14.11.8" evidence="5"/>
<dbReference type="InterPro" id="IPR012776">
    <property type="entry name" value="Trimethyllysine_dOase"/>
</dbReference>
<dbReference type="GO" id="GO:0045329">
    <property type="term" value="P:carnitine biosynthetic process"/>
    <property type="evidence" value="ECO:0007669"/>
    <property type="project" value="UniProtKB-UniPathway"/>
</dbReference>
<comment type="pathway">
    <text evidence="3">Amine and polyamine biosynthesis; carnitine biosynthesis.</text>
</comment>
<name>A0A7R9A0Q1_9CRUS</name>
<dbReference type="InterPro" id="IPR042098">
    <property type="entry name" value="TauD-like_sf"/>
</dbReference>
<evidence type="ECO:0000256" key="4">
    <source>
        <dbReference type="ARBA" id="ARBA00008654"/>
    </source>
</evidence>
<dbReference type="InterPro" id="IPR003819">
    <property type="entry name" value="TauD/TfdA-like"/>
</dbReference>
<protein>
    <recommendedName>
        <fullName evidence="6">Trimethyllysine dioxygenase, mitochondrial</fullName>
        <ecNumber evidence="5">1.14.11.8</ecNumber>
    </recommendedName>
    <alternativeName>
        <fullName evidence="13">Epsilon-trimethyllysine 2-oxoglutarate dioxygenase</fullName>
    </alternativeName>
    <alternativeName>
        <fullName evidence="12">TML hydroxylase</fullName>
    </alternativeName>
    <alternativeName>
        <fullName evidence="14">TML-alpha-ketoglutarate dioxygenase</fullName>
    </alternativeName>
</protein>
<gene>
    <name evidence="19" type="ORF">DSTB1V02_LOCUS3780</name>
</gene>
<dbReference type="FunFam" id="3.30.2020.30:FF:000002">
    <property type="entry name" value="Putative gamma-butyrobetaine dioxygenase"/>
    <property type="match status" value="1"/>
</dbReference>
<comment type="catalytic activity">
    <reaction evidence="16">
        <text>N(6),N(6),N(6)-trimethyl-L-lysine + 2-oxoglutarate + O2 = (3S)-3-hydroxy-N(6),N(6),N(6)-trimethyl-L-lysine + succinate + CO2</text>
        <dbReference type="Rhea" id="RHEA:14181"/>
        <dbReference type="ChEBI" id="CHEBI:15379"/>
        <dbReference type="ChEBI" id="CHEBI:16526"/>
        <dbReference type="ChEBI" id="CHEBI:16810"/>
        <dbReference type="ChEBI" id="CHEBI:30031"/>
        <dbReference type="ChEBI" id="CHEBI:58100"/>
        <dbReference type="ChEBI" id="CHEBI:141499"/>
        <dbReference type="EC" id="1.14.11.8"/>
    </reaction>
</comment>
<evidence type="ECO:0000256" key="2">
    <source>
        <dbReference type="ARBA" id="ARBA00001961"/>
    </source>
</evidence>
<dbReference type="EMBL" id="CAJPEV010000516">
    <property type="protein sequence ID" value="CAG0886040.1"/>
    <property type="molecule type" value="Genomic_DNA"/>
</dbReference>
<evidence type="ECO:0000256" key="11">
    <source>
        <dbReference type="ARBA" id="ARBA00023004"/>
    </source>
</evidence>
<comment type="cofactor">
    <cofactor evidence="1">
        <name>Fe(2+)</name>
        <dbReference type="ChEBI" id="CHEBI:29033"/>
    </cofactor>
</comment>
<dbReference type="PANTHER" id="PTHR10696:SF51">
    <property type="entry name" value="TRIMETHYLLYSINE DIOXYGENASE, MITOCHONDRIAL"/>
    <property type="match status" value="1"/>
</dbReference>
<evidence type="ECO:0000256" key="9">
    <source>
        <dbReference type="ARBA" id="ARBA00022964"/>
    </source>
</evidence>
<dbReference type="Gene3D" id="3.30.2020.30">
    <property type="match status" value="1"/>
</dbReference>
<keyword evidence="10" id="KW-0560">Oxidoreductase</keyword>
<evidence type="ECO:0000256" key="5">
    <source>
        <dbReference type="ARBA" id="ARBA00012267"/>
    </source>
</evidence>
<feature type="domain" description="Gamma-butyrobetaine hydroxylase-like N-terminal" evidence="18">
    <location>
        <begin position="43"/>
        <end position="124"/>
    </location>
</feature>
<dbReference type="Proteomes" id="UP000677054">
    <property type="component" value="Unassembled WGS sequence"/>
</dbReference>
<comment type="function">
    <text evidence="15">Converts trimethyllysine (TML) into hydroxytrimethyllysine (HTML).</text>
</comment>
<sequence>MKMAIQVGFRCFSVWGKHRLSSAALCVRKLATALPEREADLVRIDREKKAVEVCTGSGDRLTLPWIWLRDHCRSPASYNHRTFQRKQDLLAIPLHIEPTNARVEDDKLLVQWEDGHESQSTMEWLAKNSPGKGRTLRAAVYEKRVPWSQGQQLQELPWARVPFSRLIHPQTQMESAKEMLESLWVYGVAAAMDVPPTLEETRKAIEAVVPIMNTTFGDIYAFEANLERADTAYTNEFIGPHHDNTYWTQASGLEIFHGQFHNGSGGETMLVDGLAVANHMRDMHPEAYHILSSIPLPAEFREEEGGQKKNHFTNLDLTFKHDPVTGHLMQFRYNPYDRAEMSTLPVEKVYEVYSAYQTLGRTILEPSRTFQLKLRPGMTMFIDNFRVLHARRAFDGHILETVQVHSQYSLPEIQHKHLEQDME</sequence>
<proteinExistence type="inferred from homology"/>
<dbReference type="GO" id="GO:0005506">
    <property type="term" value="F:iron ion binding"/>
    <property type="evidence" value="ECO:0007669"/>
    <property type="project" value="InterPro"/>
</dbReference>
<comment type="similarity">
    <text evidence="4">Belongs to the gamma-BBH/TMLD family.</text>
</comment>
<dbReference type="InterPro" id="IPR050411">
    <property type="entry name" value="AlphaKG_dependent_hydroxylases"/>
</dbReference>
<feature type="domain" description="TauD/TfdA-like" evidence="17">
    <location>
        <begin position="175"/>
        <end position="396"/>
    </location>
</feature>
<evidence type="ECO:0000313" key="19">
    <source>
        <dbReference type="EMBL" id="CAD7243871.1"/>
    </source>
</evidence>
<dbReference type="AlphaFoldDB" id="A0A7R9A0Q1"/>
<dbReference type="GO" id="GO:0050353">
    <property type="term" value="F:trimethyllysine dioxygenase activity"/>
    <property type="evidence" value="ECO:0007669"/>
    <property type="project" value="UniProtKB-EC"/>
</dbReference>
<dbReference type="Gene3D" id="3.60.130.10">
    <property type="entry name" value="Clavaminate synthase-like"/>
    <property type="match status" value="1"/>
</dbReference>
<dbReference type="GO" id="GO:0005739">
    <property type="term" value="C:mitochondrion"/>
    <property type="evidence" value="ECO:0007669"/>
    <property type="project" value="TreeGrafter"/>
</dbReference>
<comment type="cofactor">
    <cofactor evidence="2">
        <name>L-ascorbate</name>
        <dbReference type="ChEBI" id="CHEBI:38290"/>
    </cofactor>
</comment>
<evidence type="ECO:0000256" key="15">
    <source>
        <dbReference type="ARBA" id="ARBA00046008"/>
    </source>
</evidence>
<evidence type="ECO:0000259" key="18">
    <source>
        <dbReference type="Pfam" id="PF06155"/>
    </source>
</evidence>
<evidence type="ECO:0000256" key="10">
    <source>
        <dbReference type="ARBA" id="ARBA00023002"/>
    </source>
</evidence>
<dbReference type="PANTHER" id="PTHR10696">
    <property type="entry name" value="GAMMA-BUTYROBETAINE HYDROXYLASE-RELATED"/>
    <property type="match status" value="1"/>
</dbReference>
<keyword evidence="7" id="KW-0479">Metal-binding</keyword>
<keyword evidence="9" id="KW-0223">Dioxygenase</keyword>
<organism evidence="19">
    <name type="scientific">Darwinula stevensoni</name>
    <dbReference type="NCBI Taxonomy" id="69355"/>
    <lineage>
        <taxon>Eukaryota</taxon>
        <taxon>Metazoa</taxon>
        <taxon>Ecdysozoa</taxon>
        <taxon>Arthropoda</taxon>
        <taxon>Crustacea</taxon>
        <taxon>Oligostraca</taxon>
        <taxon>Ostracoda</taxon>
        <taxon>Podocopa</taxon>
        <taxon>Podocopida</taxon>
        <taxon>Darwinulocopina</taxon>
        <taxon>Darwinuloidea</taxon>
        <taxon>Darwinulidae</taxon>
        <taxon>Darwinula</taxon>
    </lineage>
</organism>
<dbReference type="OrthoDB" id="408743at2759"/>
<evidence type="ECO:0000259" key="17">
    <source>
        <dbReference type="Pfam" id="PF02668"/>
    </source>
</evidence>
<accession>A0A7R9A0Q1</accession>
<evidence type="ECO:0000256" key="6">
    <source>
        <dbReference type="ARBA" id="ARBA00016835"/>
    </source>
</evidence>
<evidence type="ECO:0000256" key="1">
    <source>
        <dbReference type="ARBA" id="ARBA00001954"/>
    </source>
</evidence>
<keyword evidence="11" id="KW-0408">Iron</keyword>
<dbReference type="Pfam" id="PF02668">
    <property type="entry name" value="TauD"/>
    <property type="match status" value="1"/>
</dbReference>